<keyword evidence="1" id="KW-0175">Coiled coil</keyword>
<reference evidence="3" key="1">
    <citation type="submission" date="2020-04" db="EMBL/GenBank/DDBJ databases">
        <title>Hybrid Assembly of Korean Phytophthora infestans isolates.</title>
        <authorList>
            <person name="Prokchorchik M."/>
            <person name="Lee Y."/>
            <person name="Seo J."/>
            <person name="Cho J.-H."/>
            <person name="Park Y.-E."/>
            <person name="Jang D.-C."/>
            <person name="Im J.-S."/>
            <person name="Choi J.-G."/>
            <person name="Park H.-J."/>
            <person name="Lee G.-B."/>
            <person name="Lee Y.-G."/>
            <person name="Hong S.-Y."/>
            <person name="Cho K."/>
            <person name="Sohn K.H."/>
        </authorList>
    </citation>
    <scope>NUCLEOTIDE SEQUENCE</scope>
    <source>
        <strain evidence="3">KR_1_A1</strain>
        <strain evidence="4">KR_2_A2</strain>
    </source>
</reference>
<accession>A0A833SKE9</accession>
<evidence type="ECO:0000256" key="1">
    <source>
        <dbReference type="SAM" id="Coils"/>
    </source>
</evidence>
<dbReference type="EMBL" id="JAACNO010003174">
    <property type="protein sequence ID" value="KAF4128198.1"/>
    <property type="molecule type" value="Genomic_DNA"/>
</dbReference>
<proteinExistence type="predicted"/>
<organism evidence="3 5">
    <name type="scientific">Phytophthora infestans</name>
    <name type="common">Potato late blight agent</name>
    <name type="synonym">Botrytis infestans</name>
    <dbReference type="NCBI Taxonomy" id="4787"/>
    <lineage>
        <taxon>Eukaryota</taxon>
        <taxon>Sar</taxon>
        <taxon>Stramenopiles</taxon>
        <taxon>Oomycota</taxon>
        <taxon>Peronosporomycetes</taxon>
        <taxon>Peronosporales</taxon>
        <taxon>Peronosporaceae</taxon>
        <taxon>Phytophthora</taxon>
    </lineage>
</organism>
<evidence type="ECO:0000256" key="2">
    <source>
        <dbReference type="SAM" id="MobiDB-lite"/>
    </source>
</evidence>
<comment type="caution">
    <text evidence="3">The sequence shown here is derived from an EMBL/GenBank/DDBJ whole genome shotgun (WGS) entry which is preliminary data.</text>
</comment>
<evidence type="ECO:0000313" key="5">
    <source>
        <dbReference type="Proteomes" id="UP000602510"/>
    </source>
</evidence>
<evidence type="ECO:0000313" key="4">
    <source>
        <dbReference type="EMBL" id="KAF4128198.1"/>
    </source>
</evidence>
<dbReference type="Proteomes" id="UP000602510">
    <property type="component" value="Unassembled WGS sequence"/>
</dbReference>
<dbReference type="AlphaFoldDB" id="A0A833SKE9"/>
<feature type="region of interest" description="Disordered" evidence="2">
    <location>
        <begin position="98"/>
        <end position="127"/>
    </location>
</feature>
<protein>
    <submittedName>
        <fullName evidence="3">Uncharacterized protein</fullName>
    </submittedName>
</protein>
<sequence>MENRQLTQLREKLRRLEQENDDLQSRVRRLEATERDLTHRLERADEELILAREIESVKGNENQSEQIRDLTVKLEGYESVMDRLLTAVGIPVVRKKEAHEVKPLSGEEENTGRDDEGNNTAPFELGATTCSPATEATETGKLRAELKVKAEELQSIKDSYDEFFVVSCDLERALSGENEDLKFLVDKLRMENASLRDA</sequence>
<name>A0A833SKE9_PHYIN</name>
<dbReference type="Proteomes" id="UP000704712">
    <property type="component" value="Unassembled WGS sequence"/>
</dbReference>
<evidence type="ECO:0000313" key="3">
    <source>
        <dbReference type="EMBL" id="KAF4033954.1"/>
    </source>
</evidence>
<dbReference type="EMBL" id="WSZM01000399">
    <property type="protein sequence ID" value="KAF4033954.1"/>
    <property type="molecule type" value="Genomic_DNA"/>
</dbReference>
<keyword evidence="5" id="KW-1185">Reference proteome</keyword>
<feature type="coiled-coil region" evidence="1">
    <location>
        <begin position="6"/>
        <end position="80"/>
    </location>
</feature>
<gene>
    <name evidence="3" type="ORF">GN244_ATG14163</name>
    <name evidence="4" type="ORF">GN958_ATG22610</name>
</gene>